<accession>A0AA87Z498</accession>
<evidence type="ECO:0000256" key="1">
    <source>
        <dbReference type="SAM" id="MobiDB-lite"/>
    </source>
</evidence>
<dbReference type="EMBL" id="BTGU01000002">
    <property type="protein sequence ID" value="GMN29759.1"/>
    <property type="molecule type" value="Genomic_DNA"/>
</dbReference>
<sequence length="107" mass="10728">MIPTTVASPSDLVAPPPIDDTCRRVADQFGTTSGNNNNYYNNHSIGSIAVKADNSGNIGSALIGFGTTAGGGGGGGGDVSLTLGLRHAGNMPEKTPTTSFSVRNFGS</sequence>
<protein>
    <submittedName>
        <fullName evidence="2">Uncharacterized protein</fullName>
    </submittedName>
</protein>
<dbReference type="AlphaFoldDB" id="A0AA87Z498"/>
<gene>
    <name evidence="2" type="ORF">TIFTF001_002553</name>
</gene>
<keyword evidence="3" id="KW-1185">Reference proteome</keyword>
<evidence type="ECO:0000313" key="2">
    <source>
        <dbReference type="EMBL" id="GMN29759.1"/>
    </source>
</evidence>
<name>A0AA87Z498_FICCA</name>
<feature type="region of interest" description="Disordered" evidence="1">
    <location>
        <begin position="87"/>
        <end position="107"/>
    </location>
</feature>
<reference evidence="2" key="1">
    <citation type="submission" date="2023-07" db="EMBL/GenBank/DDBJ databases">
        <title>draft genome sequence of fig (Ficus carica).</title>
        <authorList>
            <person name="Takahashi T."/>
            <person name="Nishimura K."/>
        </authorList>
    </citation>
    <scope>NUCLEOTIDE SEQUENCE</scope>
</reference>
<feature type="compositionally biased region" description="Polar residues" evidence="1">
    <location>
        <begin position="95"/>
        <end position="107"/>
    </location>
</feature>
<dbReference type="Proteomes" id="UP001187192">
    <property type="component" value="Unassembled WGS sequence"/>
</dbReference>
<organism evidence="2 3">
    <name type="scientific">Ficus carica</name>
    <name type="common">Common fig</name>
    <dbReference type="NCBI Taxonomy" id="3494"/>
    <lineage>
        <taxon>Eukaryota</taxon>
        <taxon>Viridiplantae</taxon>
        <taxon>Streptophyta</taxon>
        <taxon>Embryophyta</taxon>
        <taxon>Tracheophyta</taxon>
        <taxon>Spermatophyta</taxon>
        <taxon>Magnoliopsida</taxon>
        <taxon>eudicotyledons</taxon>
        <taxon>Gunneridae</taxon>
        <taxon>Pentapetalae</taxon>
        <taxon>rosids</taxon>
        <taxon>fabids</taxon>
        <taxon>Rosales</taxon>
        <taxon>Moraceae</taxon>
        <taxon>Ficeae</taxon>
        <taxon>Ficus</taxon>
    </lineage>
</organism>
<proteinExistence type="predicted"/>
<evidence type="ECO:0000313" key="3">
    <source>
        <dbReference type="Proteomes" id="UP001187192"/>
    </source>
</evidence>
<comment type="caution">
    <text evidence="2">The sequence shown here is derived from an EMBL/GenBank/DDBJ whole genome shotgun (WGS) entry which is preliminary data.</text>
</comment>